<evidence type="ECO:0000256" key="1">
    <source>
        <dbReference type="ARBA" id="ARBA00010541"/>
    </source>
</evidence>
<evidence type="ECO:0000256" key="3">
    <source>
        <dbReference type="ARBA" id="ARBA00022801"/>
    </source>
</evidence>
<reference evidence="7" key="1">
    <citation type="journal article" date="2019" name="Int. J. Syst. Evol. Microbiol.">
        <title>The Global Catalogue of Microorganisms (GCM) 10K type strain sequencing project: providing services to taxonomists for standard genome sequencing and annotation.</title>
        <authorList>
            <consortium name="The Broad Institute Genomics Platform"/>
            <consortium name="The Broad Institute Genome Sequencing Center for Infectious Disease"/>
            <person name="Wu L."/>
            <person name="Ma J."/>
        </authorList>
    </citation>
    <scope>NUCLEOTIDE SEQUENCE [LARGE SCALE GENOMIC DNA]</scope>
    <source>
        <strain evidence="7">CGMCC 1.12989</strain>
    </source>
</reference>
<gene>
    <name evidence="6" type="ORF">ACFO0A_06780</name>
</gene>
<dbReference type="InterPro" id="IPR009003">
    <property type="entry name" value="Peptidase_S1_PA"/>
</dbReference>
<dbReference type="Proteomes" id="UP001595828">
    <property type="component" value="Unassembled WGS sequence"/>
</dbReference>
<dbReference type="Gene3D" id="2.40.10.10">
    <property type="entry name" value="Trypsin-like serine proteases"/>
    <property type="match status" value="2"/>
</dbReference>
<comment type="similarity">
    <text evidence="1">Belongs to the peptidase S1C family.</text>
</comment>
<dbReference type="GO" id="GO:0008233">
    <property type="term" value="F:peptidase activity"/>
    <property type="evidence" value="ECO:0007669"/>
    <property type="project" value="UniProtKB-KW"/>
</dbReference>
<dbReference type="InterPro" id="IPR051201">
    <property type="entry name" value="Chloro_Bact_Ser_Proteases"/>
</dbReference>
<accession>A0ABV8RPY0</accession>
<comment type="caution">
    <text evidence="6">The sequence shown here is derived from an EMBL/GenBank/DDBJ whole genome shotgun (WGS) entry which is preliminary data.</text>
</comment>
<evidence type="ECO:0000313" key="6">
    <source>
        <dbReference type="EMBL" id="MFC4294764.1"/>
    </source>
</evidence>
<keyword evidence="4" id="KW-0472">Membrane</keyword>
<keyword evidence="2 6" id="KW-0645">Protease</keyword>
<keyword evidence="4" id="KW-0812">Transmembrane</keyword>
<dbReference type="SUPFAM" id="SSF50494">
    <property type="entry name" value="Trypsin-like serine proteases"/>
    <property type="match status" value="1"/>
</dbReference>
<protein>
    <submittedName>
        <fullName evidence="6">S1C family serine protease</fullName>
        <ecNumber evidence="6">3.4.21.-</ecNumber>
    </submittedName>
</protein>
<dbReference type="InterPro" id="IPR043504">
    <property type="entry name" value="Peptidase_S1_PA_chymotrypsin"/>
</dbReference>
<evidence type="ECO:0000313" key="7">
    <source>
        <dbReference type="Proteomes" id="UP001595828"/>
    </source>
</evidence>
<keyword evidence="4" id="KW-1133">Transmembrane helix</keyword>
<keyword evidence="3 6" id="KW-0378">Hydrolase</keyword>
<dbReference type="PRINTS" id="PR00834">
    <property type="entry name" value="PROTEASES2C"/>
</dbReference>
<dbReference type="EMBL" id="JBHSDR010000004">
    <property type="protein sequence ID" value="MFC4294764.1"/>
    <property type="molecule type" value="Genomic_DNA"/>
</dbReference>
<dbReference type="Pfam" id="PF13365">
    <property type="entry name" value="Trypsin_2"/>
    <property type="match status" value="1"/>
</dbReference>
<dbReference type="PANTHER" id="PTHR43343">
    <property type="entry name" value="PEPTIDASE S12"/>
    <property type="match status" value="1"/>
</dbReference>
<feature type="transmembrane region" description="Helical" evidence="4">
    <location>
        <begin position="295"/>
        <end position="315"/>
    </location>
</feature>
<sequence length="514" mass="53546">MLRAAFLLILLLLAGPARAEPSDIAAAGRGVVRVVLVSNDGGSVQYVGHGSGFAVAPDLVVTNAHVVAPLQQDDTMIVGVVPSEGSSGYMAKVVAYSPRNDLALLKLTDKGAIPALTLFQGAVADGAEVYAVGYPGNVDQAQGLSLAEIVAPQAAVKTRGYMSAGRSSREFDTLLHTAPVGSGNSGGPLLDSCGRVIGVNSFGTLSEGADSEFYFAVSMREVATFLRQAGVQPRVSGMPCRSIAELDAAETKRQQADRLQADAIARQQADRLALNRSRATREAEFAVLDERDNGLALALLLAMFALAAGGTAALYHQREDRRSATIAGAVAAGLLIGAGLAWLSRPSLASIDERAAEALAAPSPTATGGVEQPTPGAGALTCIFDPERSRATVSDVADVALDWSADGCVNGRTQYGLANDGWSRILVPNDEATISLNAYDPKTRTYRVERYLMALDAMTKARAARSGFTPPKCGVGESAARAFGANQSAIRALLPPSPNERLVYHCQPAPGTDR</sequence>
<dbReference type="RefSeq" id="WP_379538252.1">
    <property type="nucleotide sequence ID" value="NZ_JBHSDR010000004.1"/>
</dbReference>
<keyword evidence="5" id="KW-0732">Signal</keyword>
<feature type="chain" id="PRO_5046752527" evidence="5">
    <location>
        <begin position="20"/>
        <end position="514"/>
    </location>
</feature>
<evidence type="ECO:0000256" key="4">
    <source>
        <dbReference type="SAM" id="Phobius"/>
    </source>
</evidence>
<evidence type="ECO:0000256" key="2">
    <source>
        <dbReference type="ARBA" id="ARBA00022670"/>
    </source>
</evidence>
<evidence type="ECO:0000256" key="5">
    <source>
        <dbReference type="SAM" id="SignalP"/>
    </source>
</evidence>
<organism evidence="6 7">
    <name type="scientific">Novosphingobium tardum</name>
    <dbReference type="NCBI Taxonomy" id="1538021"/>
    <lineage>
        <taxon>Bacteria</taxon>
        <taxon>Pseudomonadati</taxon>
        <taxon>Pseudomonadota</taxon>
        <taxon>Alphaproteobacteria</taxon>
        <taxon>Sphingomonadales</taxon>
        <taxon>Sphingomonadaceae</taxon>
        <taxon>Novosphingobium</taxon>
    </lineage>
</organism>
<dbReference type="EC" id="3.4.21.-" evidence="6"/>
<dbReference type="PANTHER" id="PTHR43343:SF3">
    <property type="entry name" value="PROTEASE DO-LIKE 8, CHLOROPLASTIC"/>
    <property type="match status" value="1"/>
</dbReference>
<feature type="transmembrane region" description="Helical" evidence="4">
    <location>
        <begin position="324"/>
        <end position="343"/>
    </location>
</feature>
<dbReference type="InterPro" id="IPR001940">
    <property type="entry name" value="Peptidase_S1C"/>
</dbReference>
<keyword evidence="7" id="KW-1185">Reference proteome</keyword>
<dbReference type="GO" id="GO:0006508">
    <property type="term" value="P:proteolysis"/>
    <property type="evidence" value="ECO:0007669"/>
    <property type="project" value="UniProtKB-KW"/>
</dbReference>
<feature type="signal peptide" evidence="5">
    <location>
        <begin position="1"/>
        <end position="19"/>
    </location>
</feature>
<name>A0ABV8RPY0_9SPHN</name>
<proteinExistence type="inferred from homology"/>